<evidence type="ECO:0000256" key="6">
    <source>
        <dbReference type="SAM" id="Coils"/>
    </source>
</evidence>
<dbReference type="GO" id="GO:0005524">
    <property type="term" value="F:ATP binding"/>
    <property type="evidence" value="ECO:0007669"/>
    <property type="project" value="UniProtKB-KW"/>
</dbReference>
<keyword evidence="6" id="KW-0175">Coiled coil</keyword>
<accession>A0A385JHJ9</accession>
<dbReference type="AlphaFoldDB" id="A0A385JHJ9"/>
<keyword evidence="4" id="KW-0611">Plant defense</keyword>
<evidence type="ECO:0000259" key="7">
    <source>
        <dbReference type="Pfam" id="PF00931"/>
    </source>
</evidence>
<dbReference type="Gene3D" id="3.80.10.10">
    <property type="entry name" value="Ribonuclease Inhibitor"/>
    <property type="match status" value="2"/>
</dbReference>
<evidence type="ECO:0000259" key="8">
    <source>
        <dbReference type="Pfam" id="PF18052"/>
    </source>
</evidence>
<dbReference type="Gene3D" id="3.40.50.300">
    <property type="entry name" value="P-loop containing nucleotide triphosphate hydrolases"/>
    <property type="match status" value="1"/>
</dbReference>
<gene>
    <name evidence="11" type="primary">LRR-1</name>
    <name evidence="11" type="ORF">Potri.001G029300</name>
</gene>
<dbReference type="PANTHER" id="PTHR36766:SF40">
    <property type="entry name" value="DISEASE RESISTANCE PROTEIN RGA3"/>
    <property type="match status" value="1"/>
</dbReference>
<dbReference type="InterPro" id="IPR032675">
    <property type="entry name" value="LRR_dom_sf"/>
</dbReference>
<protein>
    <submittedName>
        <fullName evidence="11">LRR domains-containing disease resistance protein</fullName>
    </submittedName>
</protein>
<evidence type="ECO:0000259" key="9">
    <source>
        <dbReference type="Pfam" id="PF23559"/>
    </source>
</evidence>
<dbReference type="InterPro" id="IPR058922">
    <property type="entry name" value="WHD_DRP"/>
</dbReference>
<dbReference type="EMBL" id="MF463255">
    <property type="protein sequence ID" value="AXY97512.1"/>
    <property type="molecule type" value="mRNA"/>
</dbReference>
<dbReference type="FunFam" id="1.10.10.10:FF:000322">
    <property type="entry name" value="Probable disease resistance protein At1g63360"/>
    <property type="match status" value="1"/>
</dbReference>
<dbReference type="Gene3D" id="1.20.5.4130">
    <property type="match status" value="1"/>
</dbReference>
<dbReference type="InterPro" id="IPR056789">
    <property type="entry name" value="LRR_R13L1-DRL21"/>
</dbReference>
<dbReference type="InterPro" id="IPR036388">
    <property type="entry name" value="WH-like_DNA-bd_sf"/>
</dbReference>
<organism evidence="11">
    <name type="scientific">Populus tomentosa</name>
    <name type="common">Chinese white poplar</name>
    <dbReference type="NCBI Taxonomy" id="118781"/>
    <lineage>
        <taxon>Eukaryota</taxon>
        <taxon>Viridiplantae</taxon>
        <taxon>Streptophyta</taxon>
        <taxon>Embryophyta</taxon>
        <taxon>Tracheophyta</taxon>
        <taxon>Spermatophyta</taxon>
        <taxon>Magnoliopsida</taxon>
        <taxon>eudicotyledons</taxon>
        <taxon>Gunneridae</taxon>
        <taxon>Pentapetalae</taxon>
        <taxon>rosids</taxon>
        <taxon>fabids</taxon>
        <taxon>Malpighiales</taxon>
        <taxon>Salicaceae</taxon>
        <taxon>Saliceae</taxon>
        <taxon>Populus</taxon>
    </lineage>
</organism>
<evidence type="ECO:0000259" key="10">
    <source>
        <dbReference type="Pfam" id="PF25019"/>
    </source>
</evidence>
<dbReference type="FunFam" id="3.40.50.300:FF:001091">
    <property type="entry name" value="Probable disease resistance protein At1g61300"/>
    <property type="match status" value="1"/>
</dbReference>
<evidence type="ECO:0000313" key="11">
    <source>
        <dbReference type="EMBL" id="AXY97512.1"/>
    </source>
</evidence>
<evidence type="ECO:0000256" key="1">
    <source>
        <dbReference type="ARBA" id="ARBA00022614"/>
    </source>
</evidence>
<dbReference type="PRINTS" id="PR00364">
    <property type="entry name" value="DISEASERSIST"/>
</dbReference>
<keyword evidence="2" id="KW-0677">Repeat</keyword>
<dbReference type="InterPro" id="IPR027417">
    <property type="entry name" value="P-loop_NTPase"/>
</dbReference>
<evidence type="ECO:0000256" key="4">
    <source>
        <dbReference type="ARBA" id="ARBA00022821"/>
    </source>
</evidence>
<dbReference type="SUPFAM" id="SSF52540">
    <property type="entry name" value="P-loop containing nucleoside triphosphate hydrolases"/>
    <property type="match status" value="1"/>
</dbReference>
<feature type="domain" description="R13L1/DRL21-like LRR repeat region" evidence="10">
    <location>
        <begin position="687"/>
        <end position="810"/>
    </location>
</feature>
<evidence type="ECO:0000256" key="2">
    <source>
        <dbReference type="ARBA" id="ARBA00022737"/>
    </source>
</evidence>
<dbReference type="Pfam" id="PF25019">
    <property type="entry name" value="LRR_R13L1-DRL21"/>
    <property type="match status" value="1"/>
</dbReference>
<dbReference type="Pfam" id="PF00931">
    <property type="entry name" value="NB-ARC"/>
    <property type="match status" value="1"/>
</dbReference>
<dbReference type="InterPro" id="IPR042197">
    <property type="entry name" value="Apaf_helical"/>
</dbReference>
<feature type="domain" description="Disease resistance N-terminal" evidence="8">
    <location>
        <begin position="10"/>
        <end position="103"/>
    </location>
</feature>
<proteinExistence type="evidence at transcript level"/>
<dbReference type="Pfam" id="PF23559">
    <property type="entry name" value="WHD_DRP"/>
    <property type="match status" value="1"/>
</dbReference>
<dbReference type="InterPro" id="IPR041118">
    <property type="entry name" value="Rx_N"/>
</dbReference>
<dbReference type="SUPFAM" id="SSF52058">
    <property type="entry name" value="L domain-like"/>
    <property type="match status" value="2"/>
</dbReference>
<evidence type="ECO:0000256" key="3">
    <source>
        <dbReference type="ARBA" id="ARBA00022741"/>
    </source>
</evidence>
<dbReference type="Pfam" id="PF18052">
    <property type="entry name" value="Rx_N"/>
    <property type="match status" value="1"/>
</dbReference>
<reference evidence="11" key="1">
    <citation type="journal article" date="2018" name="New Phytol.">
        <title>Genetic variants in microRNA biogenesis genes as novel indicators for secondary growth in Populus.</title>
        <authorList>
            <person name="Chen B."/>
            <person name="Chen J."/>
            <person name="Du Q."/>
            <person name="Zhou D."/>
            <person name="Wang L."/>
            <person name="Xie J."/>
            <person name="Li Y."/>
            <person name="Zhang D."/>
        </authorList>
    </citation>
    <scope>NUCLEOTIDE SEQUENCE</scope>
</reference>
<feature type="coiled-coil region" evidence="6">
    <location>
        <begin position="68"/>
        <end position="140"/>
    </location>
</feature>
<sequence>MAAALVGGSILSAFLQVLFDRMASREVLDFFKERKLNERLLKKLKIMMISVNGVLDDAEEKQVTKPAVKEWLDELKDAVYEADDLLDEIAYEALRLEVEAGSQITANQALRTLSSSKREKEEMEEKLGEILDRLEYLVQQKDALGLREGMREKASLQKTPTTSLVDDIDVCGRDHDKEAILKLLLSDVSNGKNLDVIPIVGMGGIGKTTLAQLVYNDRGVQESFDLKAWVCVSENFDVFKITNDVLEEFGSVIDDARTPNQLQLKLRERLMGQKFLLVLDDVWNNSYADWDILMRPLKSAGQGSKIIVTTRNESVASVMRTVATYRLKELTNDDCWFLFAKHAFDDGNSSLHPDLQVIGREIVRKCKGLPLAAKTLGGLLRSKRDAKEWMKILRSDMWDLPIDNILLALRLSYRYLPSHLKQCFAYSAIFPKGYEFQKEELLFLWMAEGFINQPKGNMEMEDLGEEYFHDLVSRSFFQQSSGYTSSFVMHDLINDLAKFVSGEFCCRLEDDNSSKISKKARHLSFARIHGDGTMILKGACEAHFLRTLLLFNRSHWQQGRHVGNGAMNNLFLTFRCLRALSLSLDHDVVGLPNSIGNLKHLRYLNLSATSIVRLPDSVSTLYNLQTLILHECKDLIELPTSMMKLINLCHLDITKTKLQAMPSQLSKLTKLLKLTDFFLGKQSGSSINELGKLQHLRGTLRIWNLQNVMDAQNAIKANLKGKQLLKELELTWKGDTNDSLHERLVLEQLQPHMNIECLSIVGYMGTRFPDWIGDSSFSNIVSLKLIGCKYCSSLPPLGQLVSLKDLLIKEFGEIMVVGPEFYGSCTSMKKPFGSLEILTFEGMSKWHEWFFYSEDDEGGAFPRLQKLYINCCPHLTKVLPNCQLPCLTTLEIRKLRNCDSLESFPLDQCPQLKHVRIHGCPNLQSLSSHEVARGDVTSLYSLDIKDCPHLSLPEYMDSLLPPLVEISLRRCPELESFPKGGLPCKLESLEVYACKKLINACSEWNLQKLHSLSRLSIGMCKEVESFPESLRLPPSLCSLKISELQNLKSLDYRELQHLTSLRELMIDELEIESCPMLQSMPEEPLPPSLSSLYIRECPLLESRCQREKGEDWHKIQHVPNIHIYATC</sequence>
<keyword evidence="1" id="KW-0433">Leucine-rich repeat</keyword>
<dbReference type="GO" id="GO:0006952">
    <property type="term" value="P:defense response"/>
    <property type="evidence" value="ECO:0007669"/>
    <property type="project" value="UniProtKB-KW"/>
</dbReference>
<dbReference type="GO" id="GO:0051707">
    <property type="term" value="P:response to other organism"/>
    <property type="evidence" value="ECO:0007669"/>
    <property type="project" value="UniProtKB-ARBA"/>
</dbReference>
<name>A0A385JHJ9_POPTO</name>
<dbReference type="PANTHER" id="PTHR36766">
    <property type="entry name" value="PLANT BROAD-SPECTRUM MILDEW RESISTANCE PROTEIN RPW8"/>
    <property type="match status" value="1"/>
</dbReference>
<evidence type="ECO:0000256" key="5">
    <source>
        <dbReference type="ARBA" id="ARBA00022840"/>
    </source>
</evidence>
<dbReference type="GO" id="GO:0043531">
    <property type="term" value="F:ADP binding"/>
    <property type="evidence" value="ECO:0007669"/>
    <property type="project" value="InterPro"/>
</dbReference>
<feature type="domain" description="NB-ARC" evidence="7">
    <location>
        <begin position="178"/>
        <end position="345"/>
    </location>
</feature>
<feature type="domain" description="Disease resistance protein winged helix" evidence="9">
    <location>
        <begin position="429"/>
        <end position="497"/>
    </location>
</feature>
<dbReference type="Gene3D" id="1.10.10.10">
    <property type="entry name" value="Winged helix-like DNA-binding domain superfamily/Winged helix DNA-binding domain"/>
    <property type="match status" value="1"/>
</dbReference>
<keyword evidence="3" id="KW-0547">Nucleotide-binding</keyword>
<keyword evidence="5" id="KW-0067">ATP-binding</keyword>
<dbReference type="Gene3D" id="1.10.8.430">
    <property type="entry name" value="Helical domain of apoptotic protease-activating factors"/>
    <property type="match status" value="1"/>
</dbReference>
<dbReference type="InterPro" id="IPR002182">
    <property type="entry name" value="NB-ARC"/>
</dbReference>